<dbReference type="PANTHER" id="PTHR21549:SF1">
    <property type="entry name" value="COILED-COIL DOMAIN-CONTAINING PROTEIN 148"/>
    <property type="match status" value="1"/>
</dbReference>
<keyword evidence="6" id="KW-1185">Reference proteome</keyword>
<keyword evidence="4" id="KW-1133">Transmembrane helix</keyword>
<keyword evidence="4" id="KW-0812">Transmembrane</keyword>
<evidence type="ECO:0000256" key="4">
    <source>
        <dbReference type="SAM" id="Phobius"/>
    </source>
</evidence>
<name>A0A2G8JDJ4_STIJA</name>
<dbReference type="OrthoDB" id="448087at2759"/>
<evidence type="ECO:0000313" key="5">
    <source>
        <dbReference type="EMBL" id="PIK33802.1"/>
    </source>
</evidence>
<evidence type="ECO:0000256" key="2">
    <source>
        <dbReference type="SAM" id="Coils"/>
    </source>
</evidence>
<sequence length="208" mass="24711">MKAWDDNLNWQGITITLLAFRFCLLVWIILKVNLFHEKRQQQEELEEAEKRKKLELLQQELEEQAKIDKERVAYRREVEDGKRLKLEEKKHQLYLDEIEREKRLDAIRQLVAVNVESDPYRVMKPTMASNAKLGIGAEEDINIQKPLFDMRGFSSEQVANDPRVKLEQALRQAGLHENPYARKMIFDTKPHRPPRKDMESTVFKKLDK</sequence>
<reference evidence="5 6" key="1">
    <citation type="journal article" date="2017" name="PLoS Biol.">
        <title>The sea cucumber genome provides insights into morphological evolution and visceral regeneration.</title>
        <authorList>
            <person name="Zhang X."/>
            <person name="Sun L."/>
            <person name="Yuan J."/>
            <person name="Sun Y."/>
            <person name="Gao Y."/>
            <person name="Zhang L."/>
            <person name="Li S."/>
            <person name="Dai H."/>
            <person name="Hamel J.F."/>
            <person name="Liu C."/>
            <person name="Yu Y."/>
            <person name="Liu S."/>
            <person name="Lin W."/>
            <person name="Guo K."/>
            <person name="Jin S."/>
            <person name="Xu P."/>
            <person name="Storey K.B."/>
            <person name="Huan P."/>
            <person name="Zhang T."/>
            <person name="Zhou Y."/>
            <person name="Zhang J."/>
            <person name="Lin C."/>
            <person name="Li X."/>
            <person name="Xing L."/>
            <person name="Huo D."/>
            <person name="Sun M."/>
            <person name="Wang L."/>
            <person name="Mercier A."/>
            <person name="Li F."/>
            <person name="Yang H."/>
            <person name="Xiang J."/>
        </authorList>
    </citation>
    <scope>NUCLEOTIDE SEQUENCE [LARGE SCALE GENOMIC DNA]</scope>
    <source>
        <strain evidence="5">Shaxun</strain>
        <tissue evidence="5">Muscle</tissue>
    </source>
</reference>
<dbReference type="PANTHER" id="PTHR21549">
    <property type="entry name" value="MUTATED IN BLADDER CANCER 1"/>
    <property type="match status" value="1"/>
</dbReference>
<evidence type="ECO:0000256" key="1">
    <source>
        <dbReference type="ARBA" id="ARBA00023054"/>
    </source>
</evidence>
<dbReference type="AlphaFoldDB" id="A0A2G8JDJ4"/>
<dbReference type="InterPro" id="IPR039902">
    <property type="entry name" value="CCDC148/CCDC112"/>
</dbReference>
<dbReference type="EMBL" id="MRZV01002398">
    <property type="protein sequence ID" value="PIK33802.1"/>
    <property type="molecule type" value="Genomic_DNA"/>
</dbReference>
<evidence type="ECO:0000313" key="6">
    <source>
        <dbReference type="Proteomes" id="UP000230750"/>
    </source>
</evidence>
<organism evidence="5 6">
    <name type="scientific">Stichopus japonicus</name>
    <name type="common">Sea cucumber</name>
    <dbReference type="NCBI Taxonomy" id="307972"/>
    <lineage>
        <taxon>Eukaryota</taxon>
        <taxon>Metazoa</taxon>
        <taxon>Echinodermata</taxon>
        <taxon>Eleutherozoa</taxon>
        <taxon>Echinozoa</taxon>
        <taxon>Holothuroidea</taxon>
        <taxon>Aspidochirotacea</taxon>
        <taxon>Aspidochirotida</taxon>
        <taxon>Stichopodidae</taxon>
        <taxon>Apostichopus</taxon>
    </lineage>
</organism>
<feature type="coiled-coil region" evidence="2">
    <location>
        <begin position="31"/>
        <end position="71"/>
    </location>
</feature>
<accession>A0A2G8JDJ4</accession>
<protein>
    <submittedName>
        <fullName evidence="5">Putative coiled-coil domain-containing protein</fullName>
    </submittedName>
</protein>
<evidence type="ECO:0000256" key="3">
    <source>
        <dbReference type="SAM" id="MobiDB-lite"/>
    </source>
</evidence>
<feature type="transmembrane region" description="Helical" evidence="4">
    <location>
        <begin position="12"/>
        <end position="30"/>
    </location>
</feature>
<feature type="region of interest" description="Disordered" evidence="3">
    <location>
        <begin position="187"/>
        <end position="208"/>
    </location>
</feature>
<dbReference type="Proteomes" id="UP000230750">
    <property type="component" value="Unassembled WGS sequence"/>
</dbReference>
<gene>
    <name evidence="5" type="ORF">BSL78_29386</name>
</gene>
<comment type="caution">
    <text evidence="5">The sequence shown here is derived from an EMBL/GenBank/DDBJ whole genome shotgun (WGS) entry which is preliminary data.</text>
</comment>
<proteinExistence type="predicted"/>
<keyword evidence="4" id="KW-0472">Membrane</keyword>
<keyword evidence="1 2" id="KW-0175">Coiled coil</keyword>